<gene>
    <name evidence="1" type="ORF">DEBURN_LOCUS4404</name>
</gene>
<dbReference type="EMBL" id="CAJVPK010000332">
    <property type="protein sequence ID" value="CAG8495613.1"/>
    <property type="molecule type" value="Genomic_DNA"/>
</dbReference>
<dbReference type="InterPro" id="IPR032675">
    <property type="entry name" value="LRR_dom_sf"/>
</dbReference>
<accession>A0A9N8ZH56</accession>
<keyword evidence="2" id="KW-1185">Reference proteome</keyword>
<dbReference type="OrthoDB" id="2631350at2759"/>
<reference evidence="1" key="1">
    <citation type="submission" date="2021-06" db="EMBL/GenBank/DDBJ databases">
        <authorList>
            <person name="Kallberg Y."/>
            <person name="Tangrot J."/>
            <person name="Rosling A."/>
        </authorList>
    </citation>
    <scope>NUCLEOTIDE SEQUENCE</scope>
    <source>
        <strain evidence="1">AZ414A</strain>
    </source>
</reference>
<sequence>MATKIPTEIIIKILNNVQSEDLHSSLLVNRIWCKVTIPILWELILDHEYYSINRKTSLCIRTYISCMNTQTRTLLIQNGFDLSSSPPQATFDYPSFTHKIIINNLANLITIYSQQIIDYFSLAKVNYSCPYKDLIGSILELPGALKVFKKLKDFTSMRGNISQIVPLYESLLLICDNILNMNLSYFSFTSSYQEELFSKLISVQKQLENLTIFAFTKLDYSLFWAIISQKETLKSLHLKFARFYNFEGVSSPIGQIISLQELDLQDCYEFHKPECLFLASSFIRLSSFHYWNLKSEHDGYRHPQEFIVKILETANTNLKNIRLDLRPKIPFDIFSTILNYCTKVTNLTLCNLSPEQVIAIFNNNFNELKRFSFGCEKGLDADELLCQMAKNVPESLETIEINMVYDNFWKFSADSLRKFLDGWCCKGGGGRVKRIIIKNKKNISKRIPLNILELLPYTLTLEHFKVIEEYGIKFNLVEYY</sequence>
<dbReference type="Proteomes" id="UP000789706">
    <property type="component" value="Unassembled WGS sequence"/>
</dbReference>
<name>A0A9N8ZH56_9GLOM</name>
<evidence type="ECO:0000313" key="2">
    <source>
        <dbReference type="Proteomes" id="UP000789706"/>
    </source>
</evidence>
<organism evidence="1 2">
    <name type="scientific">Diversispora eburnea</name>
    <dbReference type="NCBI Taxonomy" id="1213867"/>
    <lineage>
        <taxon>Eukaryota</taxon>
        <taxon>Fungi</taxon>
        <taxon>Fungi incertae sedis</taxon>
        <taxon>Mucoromycota</taxon>
        <taxon>Glomeromycotina</taxon>
        <taxon>Glomeromycetes</taxon>
        <taxon>Diversisporales</taxon>
        <taxon>Diversisporaceae</taxon>
        <taxon>Diversispora</taxon>
    </lineage>
</organism>
<dbReference type="Gene3D" id="3.80.10.10">
    <property type="entry name" value="Ribonuclease Inhibitor"/>
    <property type="match status" value="1"/>
</dbReference>
<comment type="caution">
    <text evidence="1">The sequence shown here is derived from an EMBL/GenBank/DDBJ whole genome shotgun (WGS) entry which is preliminary data.</text>
</comment>
<evidence type="ECO:0000313" key="1">
    <source>
        <dbReference type="EMBL" id="CAG8495613.1"/>
    </source>
</evidence>
<protein>
    <submittedName>
        <fullName evidence="1">2598_t:CDS:1</fullName>
    </submittedName>
</protein>
<dbReference type="SUPFAM" id="SSF81383">
    <property type="entry name" value="F-box domain"/>
    <property type="match status" value="1"/>
</dbReference>
<dbReference type="AlphaFoldDB" id="A0A9N8ZH56"/>
<proteinExistence type="predicted"/>
<dbReference type="InterPro" id="IPR036047">
    <property type="entry name" value="F-box-like_dom_sf"/>
</dbReference>
<dbReference type="SUPFAM" id="SSF52047">
    <property type="entry name" value="RNI-like"/>
    <property type="match status" value="1"/>
</dbReference>